<name>A0A6J7PQ54_9ZZZZ</name>
<gene>
    <name evidence="2" type="ORF">UFOPK2996_00420</name>
    <name evidence="3" type="ORF">UFOPK3974_00901</name>
    <name evidence="4" type="ORF">UFOPK4071_00424</name>
</gene>
<dbReference type="EMBL" id="CAFBOR010000119">
    <property type="protein sequence ID" value="CAB4990407.1"/>
    <property type="molecule type" value="Genomic_DNA"/>
</dbReference>
<feature type="region of interest" description="Disordered" evidence="1">
    <location>
        <begin position="53"/>
        <end position="76"/>
    </location>
</feature>
<accession>A0A6J7PQ54</accession>
<dbReference type="AlphaFoldDB" id="A0A6J7PQ54"/>
<evidence type="ECO:0000256" key="1">
    <source>
        <dbReference type="SAM" id="MobiDB-lite"/>
    </source>
</evidence>
<evidence type="ECO:0000313" key="4">
    <source>
        <dbReference type="EMBL" id="CAB5005393.1"/>
    </source>
</evidence>
<protein>
    <submittedName>
        <fullName evidence="4">Unannotated protein</fullName>
    </submittedName>
</protein>
<evidence type="ECO:0000313" key="2">
    <source>
        <dbReference type="EMBL" id="CAB4790736.1"/>
    </source>
</evidence>
<evidence type="ECO:0000313" key="3">
    <source>
        <dbReference type="EMBL" id="CAB4990407.1"/>
    </source>
</evidence>
<dbReference type="EMBL" id="CAFAAH010000036">
    <property type="protein sequence ID" value="CAB4790736.1"/>
    <property type="molecule type" value="Genomic_DNA"/>
</dbReference>
<reference evidence="4" key="1">
    <citation type="submission" date="2020-05" db="EMBL/GenBank/DDBJ databases">
        <authorList>
            <person name="Chiriac C."/>
            <person name="Salcher M."/>
            <person name="Ghai R."/>
            <person name="Kavagutti S V."/>
        </authorList>
    </citation>
    <scope>NUCLEOTIDE SEQUENCE</scope>
</reference>
<dbReference type="EMBL" id="CAFBPF010000035">
    <property type="protein sequence ID" value="CAB5005393.1"/>
    <property type="molecule type" value="Genomic_DNA"/>
</dbReference>
<proteinExistence type="predicted"/>
<sequence>MSSGDREASCRLCGPVIGTEHWNDADWERFEEHPYCRRCGGEILIEESGSFNARSCDDGGDSTDPSLGMGMDDDWW</sequence>
<organism evidence="4">
    <name type="scientific">freshwater metagenome</name>
    <dbReference type="NCBI Taxonomy" id="449393"/>
    <lineage>
        <taxon>unclassified sequences</taxon>
        <taxon>metagenomes</taxon>
        <taxon>ecological metagenomes</taxon>
    </lineage>
</organism>